<dbReference type="PANTHER" id="PTHR46696">
    <property type="entry name" value="P450, PUTATIVE (EUROFUNG)-RELATED"/>
    <property type="match status" value="1"/>
</dbReference>
<dbReference type="CDD" id="cd11035">
    <property type="entry name" value="P450cam-like"/>
    <property type="match status" value="1"/>
</dbReference>
<name>A0ABW9XI89_9SPHN</name>
<dbReference type="InterPro" id="IPR002397">
    <property type="entry name" value="Cyt_P450_B"/>
</dbReference>
<comment type="similarity">
    <text evidence="1">Belongs to the cytochrome P450 family.</text>
</comment>
<sequence length="401" mass="43707">MDVIDIPAHVPPHLVTDINIFALPGAETDYIAAWLALQERGPDGLIWTTANGGHWIGTRGDVVRSLWADTTRLSNEVLAVVPGLGEAMQLIPLQQDGATHKTFRDAVMKGFAGRHIAALEPQVQALARELAQGLVARGSCEFMSEYAEILPVDIFLSLIDVPVGDRLHLRPLAAQLVRPDGSMGVIELRDAVDDYLRPRIVPRITNPGSDLFSRILAEPVHGRPWTEDEALRMARNILFAGLDTVAALVGMTAMHLALHPQDQQLLRDNPDLIPAAADEFTRRYPSASVSRNAVEDVQVGDLTIRKGDIVYLPSVLHNLDAGSFDDPMAFRLDRKLNPTHHTTMGVGAHRCVGAGLARMELIVFLREWLAIIPPFTIAPGGRIAMKGGNVGTCTHLPIAWA</sequence>
<evidence type="ECO:0000313" key="3">
    <source>
        <dbReference type="Proteomes" id="UP000753724"/>
    </source>
</evidence>
<dbReference type="Pfam" id="PF00067">
    <property type="entry name" value="p450"/>
    <property type="match status" value="1"/>
</dbReference>
<protein>
    <submittedName>
        <fullName evidence="2">Cytochrome P450</fullName>
    </submittedName>
</protein>
<dbReference type="SUPFAM" id="SSF48264">
    <property type="entry name" value="Cytochrome P450"/>
    <property type="match status" value="1"/>
</dbReference>
<reference evidence="3" key="1">
    <citation type="submission" date="2020-01" db="EMBL/GenBank/DDBJ databases">
        <title>Sphingomonas sp. strain CSW-10.</title>
        <authorList>
            <person name="Chen W.-M."/>
        </authorList>
    </citation>
    <scope>NUCLEOTIDE SEQUENCE [LARGE SCALE GENOMIC DNA]</scope>
    <source>
        <strain evidence="3">FSY-8</strain>
    </source>
</reference>
<gene>
    <name evidence="2" type="ORF">GTZ99_16320</name>
</gene>
<dbReference type="EMBL" id="JAAAPO010000008">
    <property type="protein sequence ID" value="NBC38117.1"/>
    <property type="molecule type" value="Genomic_DNA"/>
</dbReference>
<evidence type="ECO:0000313" key="2">
    <source>
        <dbReference type="EMBL" id="NBC38117.1"/>
    </source>
</evidence>
<proteinExistence type="inferred from homology"/>
<dbReference type="InterPro" id="IPR036396">
    <property type="entry name" value="Cyt_P450_sf"/>
</dbReference>
<dbReference type="PANTHER" id="PTHR46696:SF6">
    <property type="entry name" value="P450, PUTATIVE (EUROFUNG)-RELATED"/>
    <property type="match status" value="1"/>
</dbReference>
<keyword evidence="3" id="KW-1185">Reference proteome</keyword>
<organism evidence="2 3">
    <name type="scientific">Novosphingobium ovatum</name>
    <dbReference type="NCBI Taxonomy" id="1908523"/>
    <lineage>
        <taxon>Bacteria</taxon>
        <taxon>Pseudomonadati</taxon>
        <taxon>Pseudomonadota</taxon>
        <taxon>Alphaproteobacteria</taxon>
        <taxon>Sphingomonadales</taxon>
        <taxon>Sphingomonadaceae</taxon>
        <taxon>Novosphingobium</taxon>
    </lineage>
</organism>
<evidence type="ECO:0000256" key="1">
    <source>
        <dbReference type="ARBA" id="ARBA00010617"/>
    </source>
</evidence>
<comment type="caution">
    <text evidence="2">The sequence shown here is derived from an EMBL/GenBank/DDBJ whole genome shotgun (WGS) entry which is preliminary data.</text>
</comment>
<dbReference type="Proteomes" id="UP000753724">
    <property type="component" value="Unassembled WGS sequence"/>
</dbReference>
<dbReference type="Gene3D" id="1.10.630.10">
    <property type="entry name" value="Cytochrome P450"/>
    <property type="match status" value="1"/>
</dbReference>
<dbReference type="InterPro" id="IPR001128">
    <property type="entry name" value="Cyt_P450"/>
</dbReference>
<dbReference type="PRINTS" id="PR00359">
    <property type="entry name" value="BP450"/>
</dbReference>
<accession>A0ABW9XI89</accession>
<dbReference type="RefSeq" id="WP_161720816.1">
    <property type="nucleotide sequence ID" value="NZ_JAAAPO010000008.1"/>
</dbReference>